<dbReference type="KEGG" id="slw:BRW62_05270"/>
<feature type="domain" description="Transposase putative helix-turn-helix" evidence="1">
    <location>
        <begin position="1"/>
        <end position="43"/>
    </location>
</feature>
<reference evidence="3" key="2">
    <citation type="journal article" date="2022" name="Front. Microbiol.">
        <title>Comparative Genomic Analysis Revealed Distinct Molecular Components and Organization of CO2-Concentrating Mechanism in Thermophilic Cyanobacteria.</title>
        <authorList>
            <person name="Tang J."/>
            <person name="Zhou H."/>
            <person name="Yao D."/>
            <person name="Riaz S."/>
            <person name="You D."/>
            <person name="Klepacz-Smolka A."/>
            <person name="Daroch M."/>
        </authorList>
    </citation>
    <scope>NUCLEOTIDE SEQUENCE [LARGE SCALE GENOMIC DNA]</scope>
    <source>
        <strain evidence="3">PCC 6715</strain>
    </source>
</reference>
<dbReference type="EMBL" id="CP018092">
    <property type="protein sequence ID" value="ATS18261.1"/>
    <property type="molecule type" value="Genomic_DNA"/>
</dbReference>
<sequence length="145" mass="16465">MEKAYSYRFYPTPEQESLLRKMFDCVRLVYNRAVTARTDAWDEPQERVEYVQPSAMLTEWKKQDDFQFLNEVSSAPLQQRFRHLQTAFTNCFAGRAGYPQFNKKRNGGSLAVGHTLSACGGFALAARSANVIRVAAVAMKQEPTS</sequence>
<accession>A0A2D2Q172</accession>
<dbReference type="Pfam" id="PF12323">
    <property type="entry name" value="HTH_OrfB_IS605"/>
    <property type="match status" value="1"/>
</dbReference>
<proteinExistence type="predicted"/>
<organism evidence="2 3">
    <name type="scientific">Parathermosynechococcus lividus PCC 6715</name>
    <dbReference type="NCBI Taxonomy" id="1917166"/>
    <lineage>
        <taxon>Bacteria</taxon>
        <taxon>Bacillati</taxon>
        <taxon>Cyanobacteriota</taxon>
        <taxon>Cyanophyceae</taxon>
        <taxon>Acaryochloridales</taxon>
        <taxon>Thermosynechococcaceae</taxon>
        <taxon>Parathermosynechococcus</taxon>
    </lineage>
</organism>
<name>A0A2D2Q172_PARLV</name>
<dbReference type="AlphaFoldDB" id="A0A2D2Q172"/>
<dbReference type="InterPro" id="IPR021027">
    <property type="entry name" value="Transposase_put_HTH"/>
</dbReference>
<evidence type="ECO:0000313" key="3">
    <source>
        <dbReference type="Proteomes" id="UP000231057"/>
    </source>
</evidence>
<keyword evidence="3" id="KW-1185">Reference proteome</keyword>
<protein>
    <recommendedName>
        <fullName evidence="1">Transposase putative helix-turn-helix domain-containing protein</fullName>
    </recommendedName>
</protein>
<gene>
    <name evidence="2" type="ORF">BRW62_05270</name>
</gene>
<dbReference type="Proteomes" id="UP000231057">
    <property type="component" value="Chromosome"/>
</dbReference>
<evidence type="ECO:0000259" key="1">
    <source>
        <dbReference type="Pfam" id="PF12323"/>
    </source>
</evidence>
<evidence type="ECO:0000313" key="2">
    <source>
        <dbReference type="EMBL" id="ATS18261.1"/>
    </source>
</evidence>
<reference evidence="2 3" key="1">
    <citation type="submission" date="2016-11" db="EMBL/GenBank/DDBJ databases">
        <title>Complete genome sequence of thermophilic cyanobacteria strain Synechococcus sp. PCC6715.</title>
        <authorList>
            <person name="Tang J."/>
            <person name="Daroch M."/>
            <person name="Liang Y."/>
            <person name="Jiang D."/>
            <person name="Shah M."/>
        </authorList>
    </citation>
    <scope>NUCLEOTIDE SEQUENCE [LARGE SCALE GENOMIC DNA]</scope>
    <source>
        <strain evidence="2 3">PCC 6715</strain>
    </source>
</reference>